<dbReference type="InterPro" id="IPR005835">
    <property type="entry name" value="NTP_transferase_dom"/>
</dbReference>
<dbReference type="InterPro" id="IPR050065">
    <property type="entry name" value="GlmU-like"/>
</dbReference>
<evidence type="ECO:0000256" key="2">
    <source>
        <dbReference type="ARBA" id="ARBA00022695"/>
    </source>
</evidence>
<feature type="domain" description="Nucleotidyl transferase" evidence="3">
    <location>
        <begin position="15"/>
        <end position="254"/>
    </location>
</feature>
<evidence type="ECO:0000313" key="4">
    <source>
        <dbReference type="EMBL" id="MEX8192946.1"/>
    </source>
</evidence>
<dbReference type="InterPro" id="IPR029044">
    <property type="entry name" value="Nucleotide-diphossugar_trans"/>
</dbReference>
<dbReference type="RefSeq" id="WP_369338148.1">
    <property type="nucleotide sequence ID" value="NZ_JBFYGN010000008.1"/>
</dbReference>
<keyword evidence="5" id="KW-1185">Reference proteome</keyword>
<comment type="caution">
    <text evidence="4">The sequence shown here is derived from an EMBL/GenBank/DDBJ whole genome shotgun (WGS) entry which is preliminary data.</text>
</comment>
<evidence type="ECO:0000313" key="5">
    <source>
        <dbReference type="Proteomes" id="UP001561046"/>
    </source>
</evidence>
<keyword evidence="1" id="KW-0808">Transferase</keyword>
<dbReference type="Proteomes" id="UP001561046">
    <property type="component" value="Unassembled WGS sequence"/>
</dbReference>
<keyword evidence="2" id="KW-0548">Nucleotidyltransferase</keyword>
<reference evidence="4 5" key="1">
    <citation type="journal article" date="2013" name="Int. J. Syst. Evol. Microbiol.">
        <title>Comamonas guangdongensis sp. nov., isolated from subterranean forest sediment, and emended description of the genus Comamonas.</title>
        <authorList>
            <person name="Zhang J."/>
            <person name="Wang Y."/>
            <person name="Zhou S."/>
            <person name="Wu C."/>
            <person name="He J."/>
            <person name="Li F."/>
        </authorList>
    </citation>
    <scope>NUCLEOTIDE SEQUENCE [LARGE SCALE GENOMIC DNA]</scope>
    <source>
        <strain evidence="4 5">CCTCC AB2011133</strain>
    </source>
</reference>
<dbReference type="Pfam" id="PF00483">
    <property type="entry name" value="NTP_transferase"/>
    <property type="match status" value="1"/>
</dbReference>
<dbReference type="CDD" id="cd06422">
    <property type="entry name" value="NTP_transferase_like_1"/>
    <property type="match status" value="1"/>
</dbReference>
<dbReference type="EMBL" id="JBFYGN010000008">
    <property type="protein sequence ID" value="MEX8192946.1"/>
    <property type="molecule type" value="Genomic_DNA"/>
</dbReference>
<evidence type="ECO:0000259" key="3">
    <source>
        <dbReference type="Pfam" id="PF00483"/>
    </source>
</evidence>
<dbReference type="Gene3D" id="3.90.550.10">
    <property type="entry name" value="Spore Coat Polysaccharide Biosynthesis Protein SpsA, Chain A"/>
    <property type="match status" value="1"/>
</dbReference>
<evidence type="ECO:0000256" key="1">
    <source>
        <dbReference type="ARBA" id="ARBA00022679"/>
    </source>
</evidence>
<dbReference type="PANTHER" id="PTHR43584:SF8">
    <property type="entry name" value="N-ACETYLMURAMATE ALPHA-1-PHOSPHATE URIDYLYLTRANSFERASE"/>
    <property type="match status" value="1"/>
</dbReference>
<protein>
    <submittedName>
        <fullName evidence="4">Nucleotidyltransferase family protein</fullName>
    </submittedName>
</protein>
<proteinExistence type="predicted"/>
<sequence length="255" mass="27652">MTVEASAPSFVQPVAMLLAAGRGERMRPLTDATPKPLLKVQGRPLLQHHLQALVAARVPRAVINTGWLGEQIPAYFGEVFAPRAAGDEHGRLPLAYSSEPAQAYETAGGISRALPRLGDMFWLAAGDVYAPDFHFPAAAAQAFAQSDELARLWLVPNPAHNLRGDFGLSEDGKALDLPEGDTRPRYTYSTIALLKAQLFAQPWFDVEPGNPQGLRAPLAPLLRRAMADGRVGASLYTGRWVDVGTPERLAQLNRD</sequence>
<gene>
    <name evidence="4" type="ORF">AB6724_08840</name>
</gene>
<accession>A0ABV3ZTM8</accession>
<dbReference type="SUPFAM" id="SSF53448">
    <property type="entry name" value="Nucleotide-diphospho-sugar transferases"/>
    <property type="match status" value="1"/>
</dbReference>
<name>A0ABV3ZTM8_9BURK</name>
<organism evidence="4 5">
    <name type="scientific">Comamonas guangdongensis</name>
    <dbReference type="NCBI Taxonomy" id="510515"/>
    <lineage>
        <taxon>Bacteria</taxon>
        <taxon>Pseudomonadati</taxon>
        <taxon>Pseudomonadota</taxon>
        <taxon>Betaproteobacteria</taxon>
        <taxon>Burkholderiales</taxon>
        <taxon>Comamonadaceae</taxon>
        <taxon>Comamonas</taxon>
    </lineage>
</organism>
<dbReference type="PANTHER" id="PTHR43584">
    <property type="entry name" value="NUCLEOTIDYL TRANSFERASE"/>
    <property type="match status" value="1"/>
</dbReference>